<dbReference type="AlphaFoldDB" id="A0A840SL80"/>
<name>A0A840SL80_9RHOB</name>
<sequence length="510" mass="53639">MPALTPSPDLGQLRRQAKELVRAARGGDAAALARLGETLAPPRLCDAQRALAREAGLRSWPELVRYVEARRADLTARRRLWLSWALEPDARGHRLAIRMLTDDPDLVAADPWIACAAGDADAVSHILARQPEFASRRGNHQLTPLAVTVRSRLIHAGRKDGLIETARRLLAAGADPNARWIDPDWPENPLPVLYAAAGVTHDPEMTALLLAAGADPDDGESLYHATESRSTDCARALLDAGARITGTNAVARALDFDNLAMLDLLLTRGADATAPAGGPADADQNLLRHALDRGRSLAHLRALIDAGANPRAVADDGASVADRARQLGRTDVLDHLGGLGIAPAATEGAAGIVASFVAACTRGDAAAAGEIRRSAPDIVSRLSANEVRLLPELAGLGAGAAVRVMLAEGWPIEARAAEWDATALNTAMFKGDAAMAALLLDAGANWRAQHGFGDNVLGTLAFSSRSQGISDPAPRDWAGCAATLLAHGIPRQAFEGRRYAPEVDAVLDRG</sequence>
<dbReference type="Proteomes" id="UP000549457">
    <property type="component" value="Unassembled WGS sequence"/>
</dbReference>
<gene>
    <name evidence="1" type="ORF">HNP73_001670</name>
</gene>
<protein>
    <submittedName>
        <fullName evidence="1">Ankyrin repeat protein</fullName>
    </submittedName>
</protein>
<dbReference type="InterPro" id="IPR002110">
    <property type="entry name" value="Ankyrin_rpt"/>
</dbReference>
<comment type="caution">
    <text evidence="1">The sequence shown here is derived from an EMBL/GenBank/DDBJ whole genome shotgun (WGS) entry which is preliminary data.</text>
</comment>
<dbReference type="EMBL" id="JACHFM010000002">
    <property type="protein sequence ID" value="MBB5221734.1"/>
    <property type="molecule type" value="Genomic_DNA"/>
</dbReference>
<dbReference type="SUPFAM" id="SSF48403">
    <property type="entry name" value="Ankyrin repeat"/>
    <property type="match status" value="2"/>
</dbReference>
<dbReference type="InterPro" id="IPR036770">
    <property type="entry name" value="Ankyrin_rpt-contain_sf"/>
</dbReference>
<dbReference type="PANTHER" id="PTHR24133">
    <property type="entry name" value="ANKYRIN DOMAIN-CONTAINING"/>
    <property type="match status" value="1"/>
</dbReference>
<evidence type="ECO:0000313" key="2">
    <source>
        <dbReference type="Proteomes" id="UP000549457"/>
    </source>
</evidence>
<dbReference type="PANTHER" id="PTHR24133:SF40">
    <property type="entry name" value="ANKYRIN REPEAT DOMAIN 44"/>
    <property type="match status" value="1"/>
</dbReference>
<evidence type="ECO:0000313" key="1">
    <source>
        <dbReference type="EMBL" id="MBB5221734.1"/>
    </source>
</evidence>
<keyword evidence="2" id="KW-1185">Reference proteome</keyword>
<proteinExistence type="predicted"/>
<dbReference type="SMART" id="SM00248">
    <property type="entry name" value="ANK"/>
    <property type="match status" value="5"/>
</dbReference>
<dbReference type="RefSeq" id="WP_184148202.1">
    <property type="nucleotide sequence ID" value="NZ_JACHFM010000002.1"/>
</dbReference>
<accession>A0A840SL80</accession>
<organism evidence="1 2">
    <name type="scientific">Amaricoccus macauensis</name>
    <dbReference type="NCBI Taxonomy" id="57001"/>
    <lineage>
        <taxon>Bacteria</taxon>
        <taxon>Pseudomonadati</taxon>
        <taxon>Pseudomonadota</taxon>
        <taxon>Alphaproteobacteria</taxon>
        <taxon>Rhodobacterales</taxon>
        <taxon>Paracoccaceae</taxon>
        <taxon>Amaricoccus</taxon>
    </lineage>
</organism>
<reference evidence="1 2" key="1">
    <citation type="submission" date="2020-08" db="EMBL/GenBank/DDBJ databases">
        <title>Genomic Encyclopedia of Type Strains, Phase IV (KMG-IV): sequencing the most valuable type-strain genomes for metagenomic binning, comparative biology and taxonomic classification.</title>
        <authorList>
            <person name="Goeker M."/>
        </authorList>
    </citation>
    <scope>NUCLEOTIDE SEQUENCE [LARGE SCALE GENOMIC DNA]</scope>
    <source>
        <strain evidence="1 2">DSM 101730</strain>
    </source>
</reference>
<dbReference type="Gene3D" id="1.25.40.20">
    <property type="entry name" value="Ankyrin repeat-containing domain"/>
    <property type="match status" value="2"/>
</dbReference>
<dbReference type="InterPro" id="IPR052391">
    <property type="entry name" value="E3_Ligase-Neurotoxin"/>
</dbReference>